<dbReference type="InterPro" id="IPR012337">
    <property type="entry name" value="RNaseH-like_sf"/>
</dbReference>
<evidence type="ECO:0000313" key="8">
    <source>
        <dbReference type="EnsemblMetazoa" id="AALFPA23_000994.P38389"/>
    </source>
</evidence>
<keyword evidence="3" id="KW-0863">Zinc-finger</keyword>
<evidence type="ECO:0000256" key="4">
    <source>
        <dbReference type="ARBA" id="ARBA00022833"/>
    </source>
</evidence>
<reference evidence="9" key="1">
    <citation type="journal article" date="2015" name="Proc. Natl. Acad. Sci. U.S.A.">
        <title>Genome sequence of the Asian Tiger mosquito, Aedes albopictus, reveals insights into its biology, genetics, and evolution.</title>
        <authorList>
            <person name="Chen X.G."/>
            <person name="Jiang X."/>
            <person name="Gu J."/>
            <person name="Xu M."/>
            <person name="Wu Y."/>
            <person name="Deng Y."/>
            <person name="Zhang C."/>
            <person name="Bonizzoni M."/>
            <person name="Dermauw W."/>
            <person name="Vontas J."/>
            <person name="Armbruster P."/>
            <person name="Huang X."/>
            <person name="Yang Y."/>
            <person name="Zhang H."/>
            <person name="He W."/>
            <person name="Peng H."/>
            <person name="Liu Y."/>
            <person name="Wu K."/>
            <person name="Chen J."/>
            <person name="Lirakis M."/>
            <person name="Topalis P."/>
            <person name="Van Leeuwen T."/>
            <person name="Hall A.B."/>
            <person name="Jiang X."/>
            <person name="Thorpe C."/>
            <person name="Mueller R.L."/>
            <person name="Sun C."/>
            <person name="Waterhouse R.M."/>
            <person name="Yan G."/>
            <person name="Tu Z.J."/>
            <person name="Fang X."/>
            <person name="James A.A."/>
        </authorList>
    </citation>
    <scope>NUCLEOTIDE SEQUENCE [LARGE SCALE GENOMIC DNA]</scope>
    <source>
        <strain evidence="9">Foshan</strain>
    </source>
</reference>
<organism evidence="8 9">
    <name type="scientific">Aedes albopictus</name>
    <name type="common">Asian tiger mosquito</name>
    <name type="synonym">Stegomyia albopicta</name>
    <dbReference type="NCBI Taxonomy" id="7160"/>
    <lineage>
        <taxon>Eukaryota</taxon>
        <taxon>Metazoa</taxon>
        <taxon>Ecdysozoa</taxon>
        <taxon>Arthropoda</taxon>
        <taxon>Hexapoda</taxon>
        <taxon>Insecta</taxon>
        <taxon>Pterygota</taxon>
        <taxon>Neoptera</taxon>
        <taxon>Endopterygota</taxon>
        <taxon>Diptera</taxon>
        <taxon>Nematocera</taxon>
        <taxon>Culicoidea</taxon>
        <taxon>Culicidae</taxon>
        <taxon>Culicinae</taxon>
        <taxon>Aedini</taxon>
        <taxon>Aedes</taxon>
        <taxon>Stegomyia</taxon>
    </lineage>
</organism>
<evidence type="ECO:0000259" key="7">
    <source>
        <dbReference type="Pfam" id="PF05699"/>
    </source>
</evidence>
<dbReference type="Proteomes" id="UP000069940">
    <property type="component" value="Unassembled WGS sequence"/>
</dbReference>
<dbReference type="RefSeq" id="XP_062705261.1">
    <property type="nucleotide sequence ID" value="XM_062849277.1"/>
</dbReference>
<feature type="compositionally biased region" description="Acidic residues" evidence="6">
    <location>
        <begin position="256"/>
        <end position="271"/>
    </location>
</feature>
<name>A0ABM1XMF7_AEDAL</name>
<evidence type="ECO:0000256" key="3">
    <source>
        <dbReference type="ARBA" id="ARBA00022771"/>
    </source>
</evidence>
<comment type="subcellular location">
    <subcellularLocation>
        <location evidence="1">Nucleus</location>
    </subcellularLocation>
</comment>
<feature type="domain" description="HAT C-terminal dimerisation" evidence="7">
    <location>
        <begin position="553"/>
        <end position="626"/>
    </location>
</feature>
<dbReference type="InterPro" id="IPR008906">
    <property type="entry name" value="HATC_C_dom"/>
</dbReference>
<reference evidence="8" key="2">
    <citation type="submission" date="2025-05" db="UniProtKB">
        <authorList>
            <consortium name="EnsemblMetazoa"/>
        </authorList>
    </citation>
    <scope>IDENTIFICATION</scope>
    <source>
        <strain evidence="8">Foshan</strain>
    </source>
</reference>
<dbReference type="Pfam" id="PF05699">
    <property type="entry name" value="Dimer_Tnp_hAT"/>
    <property type="match status" value="1"/>
</dbReference>
<accession>A0ABM1XMF7</accession>
<dbReference type="SUPFAM" id="SSF53098">
    <property type="entry name" value="Ribonuclease H-like"/>
    <property type="match status" value="1"/>
</dbReference>
<dbReference type="PANTHER" id="PTHR46481">
    <property type="entry name" value="ZINC FINGER BED DOMAIN-CONTAINING PROTEIN 4"/>
    <property type="match status" value="1"/>
</dbReference>
<dbReference type="GeneID" id="134287450"/>
<dbReference type="PANTHER" id="PTHR46481:SF10">
    <property type="entry name" value="ZINC FINGER BED DOMAIN-CONTAINING PROTEIN 39"/>
    <property type="match status" value="1"/>
</dbReference>
<dbReference type="EnsemblMetazoa" id="AALFPA23_000994.R38389">
    <property type="protein sequence ID" value="AALFPA23_000994.P38389"/>
    <property type="gene ID" value="AALFPA23_000994"/>
</dbReference>
<dbReference type="InterPro" id="IPR052035">
    <property type="entry name" value="ZnF_BED_domain_contain"/>
</dbReference>
<keyword evidence="2" id="KW-0479">Metal-binding</keyword>
<feature type="region of interest" description="Disordered" evidence="6">
    <location>
        <begin position="251"/>
        <end position="271"/>
    </location>
</feature>
<evidence type="ECO:0000256" key="6">
    <source>
        <dbReference type="SAM" id="MobiDB-lite"/>
    </source>
</evidence>
<keyword evidence="9" id="KW-1185">Reference proteome</keyword>
<evidence type="ECO:0000256" key="2">
    <source>
        <dbReference type="ARBA" id="ARBA00022723"/>
    </source>
</evidence>
<proteinExistence type="predicted"/>
<protein>
    <recommendedName>
        <fullName evidence="7">HAT C-terminal dimerisation domain-containing protein</fullName>
    </recommendedName>
</protein>
<keyword evidence="5" id="KW-0539">Nucleus</keyword>
<sequence>MNLSIVGRENKENVSEKVRSVFRTEAGGLKCGLGENCQFRPKNFILTNCLRHIQNIHPASYNVLKLGKQIPEEKIAERGKKRPKGEEVVTARVSKRKVVGGLIKIVTCHDAPFSAVEWEGIRDIVDPLLSALNLTINKQNIASYVKDASNVIDGFISEETKDSMLSLKLDTTSKMNRSVMAVSVQYYKDLQLVRRSLGIIELYEKHTAQYLKEKVEELLDKFGIKRWQIYSVTVDNGRNVVKSVDLLGETACKDPDDSESSPDVQDNSDENAEDDNAFFHCEKITEEYQQTLSEHKVDCIRCGAHTINLVVNDVTRESEENDESLKHIIKIVKMCRKGKYKQAFKFSKTPIPNSPNKTRWNAVYMMIYVLLKYKEFYSNIGLQYDELDLSHCWQFMEEYREAFYPLYLASLISQQEECPISQFHLEWLKAYGQVKALKSNRFRDNILLSMDKRQKTLMEPIAYRAALYMDPRFMYSGSELFKREEKAEIVKYLVKLWNNINVNRPETSTVDDNQDTAVSNNSFDINDYFTQLFGEGTSTRSSKPTSLEEKLLQIQCQDRVNPAEQFNIIHYWYAQRVHEERLWKLAKVVYAAASTQAAVERDFSAYNRIFTNLRNRLAGDTIEHVLKVKLNKDLIEPTIREIIQSQPAN</sequence>
<evidence type="ECO:0000256" key="1">
    <source>
        <dbReference type="ARBA" id="ARBA00004123"/>
    </source>
</evidence>
<evidence type="ECO:0000313" key="9">
    <source>
        <dbReference type="Proteomes" id="UP000069940"/>
    </source>
</evidence>
<evidence type="ECO:0000256" key="5">
    <source>
        <dbReference type="ARBA" id="ARBA00023242"/>
    </source>
</evidence>
<keyword evidence="4" id="KW-0862">Zinc</keyword>